<dbReference type="InterPro" id="IPR021955">
    <property type="entry name" value="DUF3572"/>
</dbReference>
<dbReference type="STRING" id="1472378.AU381_00560"/>
<dbReference type="Pfam" id="PF12096">
    <property type="entry name" value="DUF3572"/>
    <property type="match status" value="1"/>
</dbReference>
<dbReference type="OrthoDB" id="7356934at2"/>
<sequence>MKSPDETAIAILGWLAGEPELLSRFLALTGTEPASLRKAIGEPGFMGGLVAFLMDHEPTLIAFCTATQTAPEEVVGAHQAFSGPGNFEDV</sequence>
<dbReference type="AlphaFoldDB" id="A0A178XYR4"/>
<keyword evidence="2" id="KW-1185">Reference proteome</keyword>
<name>A0A178XYR4_9HYPH</name>
<gene>
    <name evidence="1" type="ORF">AU381_00560</name>
</gene>
<protein>
    <recommendedName>
        <fullName evidence="3">DUF3572 domain-containing protein</fullName>
    </recommendedName>
</protein>
<dbReference type="EMBL" id="LPUX01000053">
    <property type="protein sequence ID" value="OAP40440.1"/>
    <property type="molecule type" value="Genomic_DNA"/>
</dbReference>
<accession>A0A178XYR4</accession>
<reference evidence="1 2" key="1">
    <citation type="journal article" date="2016" name="Int. J. Syst. Evol. Microbiol.">
        <title>Ensifer glycinis sp. nov., an novel rhizobial species associated with Glycine spp.</title>
        <authorList>
            <person name="Yan H."/>
            <person name="Yan J."/>
            <person name="Sui X.H."/>
            <person name="Wang E.T."/>
            <person name="Chen W.X."/>
            <person name="Zhang X.X."/>
            <person name="Chen W.F."/>
        </authorList>
    </citation>
    <scope>NUCLEOTIDE SEQUENCE [LARGE SCALE GENOMIC DNA]</scope>
    <source>
        <strain evidence="1 2">CCBAU 23380</strain>
    </source>
</reference>
<evidence type="ECO:0000313" key="1">
    <source>
        <dbReference type="EMBL" id="OAP40440.1"/>
    </source>
</evidence>
<dbReference type="Proteomes" id="UP000094025">
    <property type="component" value="Unassembled WGS sequence"/>
</dbReference>
<dbReference type="RefSeq" id="WP_064240757.1">
    <property type="nucleotide sequence ID" value="NZ_LPUX01000053.1"/>
</dbReference>
<evidence type="ECO:0000313" key="2">
    <source>
        <dbReference type="Proteomes" id="UP000094025"/>
    </source>
</evidence>
<comment type="caution">
    <text evidence="1">The sequence shown here is derived from an EMBL/GenBank/DDBJ whole genome shotgun (WGS) entry which is preliminary data.</text>
</comment>
<evidence type="ECO:0008006" key="3">
    <source>
        <dbReference type="Google" id="ProtNLM"/>
    </source>
</evidence>
<organism evidence="1 2">
    <name type="scientific">Sinorhizobium glycinis</name>
    <dbReference type="NCBI Taxonomy" id="1472378"/>
    <lineage>
        <taxon>Bacteria</taxon>
        <taxon>Pseudomonadati</taxon>
        <taxon>Pseudomonadota</taxon>
        <taxon>Alphaproteobacteria</taxon>
        <taxon>Hyphomicrobiales</taxon>
        <taxon>Rhizobiaceae</taxon>
        <taxon>Sinorhizobium/Ensifer group</taxon>
        <taxon>Sinorhizobium</taxon>
    </lineage>
</organism>
<proteinExistence type="predicted"/>